<evidence type="ECO:0000313" key="4">
    <source>
        <dbReference type="Proteomes" id="UP000199305"/>
    </source>
</evidence>
<keyword evidence="4" id="KW-1185">Reference proteome</keyword>
<feature type="transmembrane region" description="Helical" evidence="2">
    <location>
        <begin position="256"/>
        <end position="278"/>
    </location>
</feature>
<keyword evidence="1" id="KW-0175">Coiled coil</keyword>
<evidence type="ECO:0000256" key="2">
    <source>
        <dbReference type="SAM" id="Phobius"/>
    </source>
</evidence>
<proteinExistence type="predicted"/>
<keyword evidence="2" id="KW-0472">Membrane</keyword>
<protein>
    <recommendedName>
        <fullName evidence="5">Transmembrane protein</fullName>
    </recommendedName>
</protein>
<dbReference type="OrthoDB" id="9795988at2"/>
<evidence type="ECO:0000313" key="3">
    <source>
        <dbReference type="EMBL" id="SDJ86036.1"/>
    </source>
</evidence>
<keyword evidence="2" id="KW-1133">Transmembrane helix</keyword>
<feature type="transmembrane region" description="Helical" evidence="2">
    <location>
        <begin position="138"/>
        <end position="159"/>
    </location>
</feature>
<gene>
    <name evidence="3" type="ORF">SAMN05216212_0980</name>
</gene>
<dbReference type="AlphaFoldDB" id="A0A1G8X6U6"/>
<accession>A0A1G8X6U6</accession>
<dbReference type="RefSeq" id="WP_139169403.1">
    <property type="nucleotide sequence ID" value="NZ_FNFH01000002.1"/>
</dbReference>
<dbReference type="EMBL" id="FNFH01000002">
    <property type="protein sequence ID" value="SDJ86036.1"/>
    <property type="molecule type" value="Genomic_DNA"/>
</dbReference>
<feature type="transmembrane region" description="Helical" evidence="2">
    <location>
        <begin position="204"/>
        <end position="227"/>
    </location>
</feature>
<dbReference type="Proteomes" id="UP000199305">
    <property type="component" value="Unassembled WGS sequence"/>
</dbReference>
<feature type="coiled-coil region" evidence="1">
    <location>
        <begin position="402"/>
        <end position="447"/>
    </location>
</feature>
<evidence type="ECO:0008006" key="5">
    <source>
        <dbReference type="Google" id="ProtNLM"/>
    </source>
</evidence>
<name>A0A1G8X6U6_9GAMM</name>
<organism evidence="3 4">
    <name type="scientific">Microbulbifer yueqingensis</name>
    <dbReference type="NCBI Taxonomy" id="658219"/>
    <lineage>
        <taxon>Bacteria</taxon>
        <taxon>Pseudomonadati</taxon>
        <taxon>Pseudomonadota</taxon>
        <taxon>Gammaproteobacteria</taxon>
        <taxon>Cellvibrionales</taxon>
        <taxon>Microbulbiferaceae</taxon>
        <taxon>Microbulbifer</taxon>
    </lineage>
</organism>
<evidence type="ECO:0000256" key="1">
    <source>
        <dbReference type="SAM" id="Coils"/>
    </source>
</evidence>
<feature type="transmembrane region" description="Helical" evidence="2">
    <location>
        <begin position="171"/>
        <end position="192"/>
    </location>
</feature>
<keyword evidence="2" id="KW-0812">Transmembrane</keyword>
<sequence length="457" mass="51674">MASIPASRAAISALKIEQRVERDVKAGIPELDRSVHTESEESLRAYVTSEIIGRVHRERQAALDEQANLRGEVKIRQHYQELRDTGRIIGQRLGNTSELLRRQLERTATALSSARMDLEIFRNRNGLTRDAVYRESKLLHYSVIFFIVICETALNSFFLSKGSQLGLVGGFFQAFIISVVNLGLAAFMAFSLRNLFHVNLLHKSLSLVLFLAVTAMAAFFVLGVGHYREALETDPFAASGLAVTSLLQQPLSIRDFNSWIMVVVSAMAVMLLVAKFFVVDDRYPGYTAVTRRLRVLQAQWMAQCAAAFTELRGQADATRQEVSKREQQIRSEFIGFKASIERSDHVRREYEEDIVKAQGLLDELIRHYQSLAERISNRRAAYFGKLLQVELEKLPHLNTAGLEQHKADLSFFERLLEKLDNEYEGAMEAISERLEEINAEVAGLIRKIEDDHGLSGL</sequence>
<reference evidence="4" key="1">
    <citation type="submission" date="2016-10" db="EMBL/GenBank/DDBJ databases">
        <authorList>
            <person name="Varghese N."/>
            <person name="Submissions S."/>
        </authorList>
    </citation>
    <scope>NUCLEOTIDE SEQUENCE [LARGE SCALE GENOMIC DNA]</scope>
    <source>
        <strain evidence="4">CGMCC 1.10658</strain>
    </source>
</reference>